<feature type="region of interest" description="Disordered" evidence="1">
    <location>
        <begin position="52"/>
        <end position="86"/>
    </location>
</feature>
<reference evidence="2 3" key="1">
    <citation type="journal article" date="2011" name="J. Bacteriol.">
        <title>Complete genome sequence of Mycoplasma haemofelis, a hemotropic mycoplasma.</title>
        <authorList>
            <person name="Barker E.N."/>
            <person name="Helps C.R."/>
            <person name="Peters I.R."/>
            <person name="Darby A.C."/>
            <person name="Radford A.D."/>
            <person name="Tasker S."/>
        </authorList>
    </citation>
    <scope>NUCLEOTIDE SEQUENCE [LARGE SCALE GENOMIC DNA]</scope>
    <source>
        <strain evidence="2 3">Langford 1</strain>
    </source>
</reference>
<dbReference type="Proteomes" id="UP000008637">
    <property type="component" value="Chromosome"/>
</dbReference>
<dbReference type="AlphaFoldDB" id="E8ZH12"/>
<protein>
    <submittedName>
        <fullName evidence="2">Uncharacterized protein</fullName>
    </submittedName>
</protein>
<feature type="compositionally biased region" description="Polar residues" evidence="1">
    <location>
        <begin position="130"/>
        <end position="143"/>
    </location>
</feature>
<dbReference type="HOGENOM" id="CLU_096783_0_0_14"/>
<sequence>MSKTLTLSLGGLGVGGAGVGGLYALKPWESSINTFKEKYPEAILNTAEDSDSWSSKYNSLKSTKPKHPTLIRTYDEATKKTPATADDTKAKRLMREGCQEIYQSKIGNPDNFSDFKNYCSKTNKDSSTISKWNAEEPSTQQNNKWDKSLNLLKDHDPSTKGELPEALQRLKASLTGKTSYEQSNRQELKGWCDSVQLEPFEGKDSSNFKSQELYCKEQA</sequence>
<evidence type="ECO:0000313" key="2">
    <source>
        <dbReference type="EMBL" id="CBY92433.1"/>
    </source>
</evidence>
<name>E8ZH12_MYCHL</name>
<dbReference type="OrthoDB" id="9815750at2"/>
<feature type="compositionally biased region" description="Polar residues" evidence="1">
    <location>
        <begin position="52"/>
        <end position="62"/>
    </location>
</feature>
<dbReference type="KEGG" id="mha:HF1_04250"/>
<evidence type="ECO:0000313" key="3">
    <source>
        <dbReference type="Proteomes" id="UP000008637"/>
    </source>
</evidence>
<feature type="region of interest" description="Disordered" evidence="1">
    <location>
        <begin position="130"/>
        <end position="163"/>
    </location>
</feature>
<organism evidence="2 3">
    <name type="scientific">Mycoplasma haemofelis (strain Langford 1)</name>
    <name type="common">Haemobartonella felis</name>
    <dbReference type="NCBI Taxonomy" id="941640"/>
    <lineage>
        <taxon>Bacteria</taxon>
        <taxon>Bacillati</taxon>
        <taxon>Mycoplasmatota</taxon>
        <taxon>Mollicutes</taxon>
        <taxon>Mycoplasmataceae</taxon>
        <taxon>Mycoplasma</taxon>
    </lineage>
</organism>
<proteinExistence type="predicted"/>
<dbReference type="EMBL" id="FR773153">
    <property type="protein sequence ID" value="CBY92433.1"/>
    <property type="molecule type" value="Genomic_DNA"/>
</dbReference>
<feature type="compositionally biased region" description="Basic and acidic residues" evidence="1">
    <location>
        <begin position="144"/>
        <end position="163"/>
    </location>
</feature>
<accession>E8ZH12</accession>
<gene>
    <name evidence="2" type="ordered locus">HF1_04250</name>
</gene>
<evidence type="ECO:0000256" key="1">
    <source>
        <dbReference type="SAM" id="MobiDB-lite"/>
    </source>
</evidence>
<keyword evidence="3" id="KW-1185">Reference proteome</keyword>